<reference evidence="2 3" key="1">
    <citation type="submission" date="2024-09" db="EMBL/GenBank/DDBJ databases">
        <title>Itraconazole resistance in Madurella fahalii resulting from another homologue of gene encoding cytochrome P450 14-alpha sterol demethylase (CYP51).</title>
        <authorList>
            <person name="Yoshioka I."/>
            <person name="Fahal A.H."/>
            <person name="Kaneko S."/>
            <person name="Yaguchi T."/>
        </authorList>
    </citation>
    <scope>NUCLEOTIDE SEQUENCE [LARGE SCALE GENOMIC DNA]</scope>
    <source>
        <strain evidence="2 3">IFM 68171</strain>
    </source>
</reference>
<proteinExistence type="predicted"/>
<dbReference type="PANTHER" id="PTHR33488">
    <property type="entry name" value="ZGC:162509"/>
    <property type="match status" value="1"/>
</dbReference>
<dbReference type="EMBL" id="BAAFSV010000002">
    <property type="protein sequence ID" value="GAB1312822.1"/>
    <property type="molecule type" value="Genomic_DNA"/>
</dbReference>
<name>A0ABQ0G4Z6_9PEZI</name>
<feature type="compositionally biased region" description="Pro residues" evidence="1">
    <location>
        <begin position="267"/>
        <end position="276"/>
    </location>
</feature>
<sequence>MSDDDSRQLAKAVKAQYDHNNRNDVTENVVDEIKSSIIFQYRWEDLLLSGPVALTCLGSCLIASASNTARALNLEPPKNGFQFLKQSSLDANLVDSINLGRTAFLTADGNMSLTAKRQLMPQLNAIKTAANDCYKKAREIDKDFESWLNHTMELYAACVHTESTADERIRTTQLNMAVPRNRFTAAEDAVKYARDTVHKFGKQFLSSWDILGQQVVGALAETVTTALGQVVSNLASNLHPVARAESGANMFKALIYSGKSSGDGQDPPMPPAPPAPKSTTPKDSLSPAYAEIKTGILYLGLINAVLTKDKNDAQRRFQQLANSDNPSQTLKTVLETAILVANALQEEVDKAKDMRHKFPVADSDVVKGWQRSFADVYTKANTLAAVARSLPGTCPWRSKTLEH</sequence>
<keyword evidence="3" id="KW-1185">Reference proteome</keyword>
<gene>
    <name evidence="2" type="ORF">MFIFM68171_03032</name>
</gene>
<dbReference type="RefSeq" id="XP_070914555.1">
    <property type="nucleotide sequence ID" value="XM_071058454.1"/>
</dbReference>
<evidence type="ECO:0000313" key="2">
    <source>
        <dbReference type="EMBL" id="GAB1312822.1"/>
    </source>
</evidence>
<organism evidence="2 3">
    <name type="scientific">Madurella fahalii</name>
    <dbReference type="NCBI Taxonomy" id="1157608"/>
    <lineage>
        <taxon>Eukaryota</taxon>
        <taxon>Fungi</taxon>
        <taxon>Dikarya</taxon>
        <taxon>Ascomycota</taxon>
        <taxon>Pezizomycotina</taxon>
        <taxon>Sordariomycetes</taxon>
        <taxon>Sordariomycetidae</taxon>
        <taxon>Sordariales</taxon>
        <taxon>Sordariales incertae sedis</taxon>
        <taxon>Madurella</taxon>
    </lineage>
</organism>
<comment type="caution">
    <text evidence="2">The sequence shown here is derived from an EMBL/GenBank/DDBJ whole genome shotgun (WGS) entry which is preliminary data.</text>
</comment>
<dbReference type="PANTHER" id="PTHR33488:SF2">
    <property type="entry name" value="EARLY ENDOSOME ANTIGEN 1-LIKE"/>
    <property type="match status" value="1"/>
</dbReference>
<feature type="region of interest" description="Disordered" evidence="1">
    <location>
        <begin position="257"/>
        <end position="285"/>
    </location>
</feature>
<evidence type="ECO:0000313" key="3">
    <source>
        <dbReference type="Proteomes" id="UP001628179"/>
    </source>
</evidence>
<evidence type="ECO:0000256" key="1">
    <source>
        <dbReference type="SAM" id="MobiDB-lite"/>
    </source>
</evidence>
<dbReference type="Proteomes" id="UP001628179">
    <property type="component" value="Unassembled WGS sequence"/>
</dbReference>
<accession>A0ABQ0G4Z6</accession>
<dbReference type="GeneID" id="98173777"/>
<protein>
    <submittedName>
        <fullName evidence="2">Uncharacterized protein</fullName>
    </submittedName>
</protein>